<protein>
    <submittedName>
        <fullName evidence="2">Uncharacterized protein</fullName>
    </submittedName>
</protein>
<reference evidence="2 3" key="1">
    <citation type="journal article" date="2024" name="G3 (Bethesda)">
        <title>Genome assembly of Hibiscus sabdariffa L. provides insights into metabolisms of medicinal natural products.</title>
        <authorList>
            <person name="Kim T."/>
        </authorList>
    </citation>
    <scope>NUCLEOTIDE SEQUENCE [LARGE SCALE GENOMIC DNA]</scope>
    <source>
        <strain evidence="2">TK-2024</strain>
        <tissue evidence="2">Old leaves</tissue>
    </source>
</reference>
<proteinExistence type="predicted"/>
<keyword evidence="1" id="KW-0812">Transmembrane</keyword>
<evidence type="ECO:0000313" key="3">
    <source>
        <dbReference type="Proteomes" id="UP001472677"/>
    </source>
</evidence>
<dbReference type="Proteomes" id="UP001472677">
    <property type="component" value="Unassembled WGS sequence"/>
</dbReference>
<comment type="caution">
    <text evidence="2">The sequence shown here is derived from an EMBL/GenBank/DDBJ whole genome shotgun (WGS) entry which is preliminary data.</text>
</comment>
<organism evidence="2 3">
    <name type="scientific">Hibiscus sabdariffa</name>
    <name type="common">roselle</name>
    <dbReference type="NCBI Taxonomy" id="183260"/>
    <lineage>
        <taxon>Eukaryota</taxon>
        <taxon>Viridiplantae</taxon>
        <taxon>Streptophyta</taxon>
        <taxon>Embryophyta</taxon>
        <taxon>Tracheophyta</taxon>
        <taxon>Spermatophyta</taxon>
        <taxon>Magnoliopsida</taxon>
        <taxon>eudicotyledons</taxon>
        <taxon>Gunneridae</taxon>
        <taxon>Pentapetalae</taxon>
        <taxon>rosids</taxon>
        <taxon>malvids</taxon>
        <taxon>Malvales</taxon>
        <taxon>Malvaceae</taxon>
        <taxon>Malvoideae</taxon>
        <taxon>Hibiscus</taxon>
    </lineage>
</organism>
<dbReference type="EMBL" id="JBBPBM010000063">
    <property type="protein sequence ID" value="KAK8515328.1"/>
    <property type="molecule type" value="Genomic_DNA"/>
</dbReference>
<name>A0ABR2C7D8_9ROSI</name>
<evidence type="ECO:0000313" key="2">
    <source>
        <dbReference type="EMBL" id="KAK8515328.1"/>
    </source>
</evidence>
<evidence type="ECO:0000256" key="1">
    <source>
        <dbReference type="SAM" id="Phobius"/>
    </source>
</evidence>
<keyword evidence="1" id="KW-0472">Membrane</keyword>
<keyword evidence="1" id="KW-1133">Transmembrane helix</keyword>
<keyword evidence="3" id="KW-1185">Reference proteome</keyword>
<accession>A0ABR2C7D8</accession>
<sequence length="76" mass="8677">MGGKGLHTPGSSCDPIGQGHFDVFVPQRAAKWMAYTISRSWFFCGDLSILFLLIRNLIVLFMSHEYRTEIAGYKHR</sequence>
<gene>
    <name evidence="2" type="ORF">V6N12_075373</name>
</gene>
<feature type="transmembrane region" description="Helical" evidence="1">
    <location>
        <begin position="40"/>
        <end position="61"/>
    </location>
</feature>